<accession>A0A8H3IY89</accession>
<keyword evidence="2" id="KW-1185">Reference proteome</keyword>
<sequence length="82" mass="8734">MVDLFPFIARARDGAFVGDELVQLAPHRGRVVVAGDLAFDFFEVEGAVVALFRVGGGGWVGVDVLFVGRAFLFGFVVGEVFG</sequence>
<dbReference type="AlphaFoldDB" id="A0A8H3IY89"/>
<comment type="caution">
    <text evidence="1">The sequence shown here is derived from an EMBL/GenBank/DDBJ whole genome shotgun (WGS) entry which is preliminary data.</text>
</comment>
<reference evidence="1" key="1">
    <citation type="submission" date="2021-03" db="EMBL/GenBank/DDBJ databases">
        <authorList>
            <person name="Tagirdzhanova G."/>
        </authorList>
    </citation>
    <scope>NUCLEOTIDE SEQUENCE</scope>
</reference>
<protein>
    <submittedName>
        <fullName evidence="1">Uncharacterized protein</fullName>
    </submittedName>
</protein>
<gene>
    <name evidence="1" type="ORF">ALECFALPRED_005223</name>
</gene>
<proteinExistence type="predicted"/>
<evidence type="ECO:0000313" key="2">
    <source>
        <dbReference type="Proteomes" id="UP000664203"/>
    </source>
</evidence>
<dbReference type="Proteomes" id="UP000664203">
    <property type="component" value="Unassembled WGS sequence"/>
</dbReference>
<evidence type="ECO:0000313" key="1">
    <source>
        <dbReference type="EMBL" id="CAF9932139.1"/>
    </source>
</evidence>
<dbReference type="EMBL" id="CAJPDR010000321">
    <property type="protein sequence ID" value="CAF9932139.1"/>
    <property type="molecule type" value="Genomic_DNA"/>
</dbReference>
<name>A0A8H3IY89_9LECA</name>
<organism evidence="1 2">
    <name type="scientific">Alectoria fallacina</name>
    <dbReference type="NCBI Taxonomy" id="1903189"/>
    <lineage>
        <taxon>Eukaryota</taxon>
        <taxon>Fungi</taxon>
        <taxon>Dikarya</taxon>
        <taxon>Ascomycota</taxon>
        <taxon>Pezizomycotina</taxon>
        <taxon>Lecanoromycetes</taxon>
        <taxon>OSLEUM clade</taxon>
        <taxon>Lecanoromycetidae</taxon>
        <taxon>Lecanorales</taxon>
        <taxon>Lecanorineae</taxon>
        <taxon>Parmeliaceae</taxon>
        <taxon>Alectoria</taxon>
    </lineage>
</organism>